<dbReference type="Proteomes" id="UP000016517">
    <property type="component" value="Unassembled WGS sequence"/>
</dbReference>
<keyword evidence="1" id="KW-0472">Membrane</keyword>
<feature type="transmembrane region" description="Helical" evidence="1">
    <location>
        <begin position="28"/>
        <end position="50"/>
    </location>
</feature>
<sequence>MPLFIGAIVAALLKVLFRYAVFKIFAKLILGTATAGVIYLFLSSTVKPFVDEMQQKIVEKATELSTVGGTAAEVIQYLDFIQCVNIILSASAACFSLKLMSVAIRAFGINTG</sequence>
<evidence type="ECO:0008006" key="4">
    <source>
        <dbReference type="Google" id="ProtNLM"/>
    </source>
</evidence>
<protein>
    <recommendedName>
        <fullName evidence="4">DUF2523 domain-containing protein</fullName>
    </recommendedName>
</protein>
<evidence type="ECO:0000313" key="2">
    <source>
        <dbReference type="EMBL" id="ERH68349.1"/>
    </source>
</evidence>
<reference evidence="2 3" key="1">
    <citation type="submission" date="2013-08" db="EMBL/GenBank/DDBJ databases">
        <title>Study of Ammonical-Nitrogen removal by Nitrification Denitrification process using lab isolates.</title>
        <authorList>
            <person name="Khardenavis A.A."/>
            <person name="Pal R.R."/>
            <person name="Kapley A."/>
            <person name="Qureshi A."/>
            <person name="Purohit H.J."/>
        </authorList>
    </citation>
    <scope>NUCLEOTIDE SEQUENCE [LARGE SCALE GENOMIC DNA]</scope>
    <source>
        <strain evidence="2 3">EGD-HP18</strain>
    </source>
</reference>
<comment type="caution">
    <text evidence="2">The sequence shown here is derived from an EMBL/GenBank/DDBJ whole genome shotgun (WGS) entry which is preliminary data.</text>
</comment>
<keyword evidence="1" id="KW-1133">Transmembrane helix</keyword>
<dbReference type="EMBL" id="AVST01000080">
    <property type="protein sequence ID" value="ERH68349.1"/>
    <property type="molecule type" value="Genomic_DNA"/>
</dbReference>
<dbReference type="AlphaFoldDB" id="A0AAV3JYJ5"/>
<keyword evidence="1" id="KW-0812">Transmembrane</keyword>
<accession>A0AAV3JYJ5</accession>
<gene>
    <name evidence="2" type="ORF">N173_19440</name>
</gene>
<name>A0AAV3JYJ5_ACIBA</name>
<evidence type="ECO:0000313" key="3">
    <source>
        <dbReference type="Proteomes" id="UP000016517"/>
    </source>
</evidence>
<dbReference type="RefSeq" id="WP_001127950.1">
    <property type="nucleotide sequence ID" value="NZ_AVST01000080.1"/>
</dbReference>
<organism evidence="2 3">
    <name type="scientific">Acinetobacter baumannii EGD-HP18</name>
    <dbReference type="NCBI Taxonomy" id="1358412"/>
    <lineage>
        <taxon>Bacteria</taxon>
        <taxon>Pseudomonadati</taxon>
        <taxon>Pseudomonadota</taxon>
        <taxon>Gammaproteobacteria</taxon>
        <taxon>Moraxellales</taxon>
        <taxon>Moraxellaceae</taxon>
        <taxon>Acinetobacter</taxon>
        <taxon>Acinetobacter calcoaceticus/baumannii complex</taxon>
    </lineage>
</organism>
<proteinExistence type="predicted"/>
<evidence type="ECO:0000256" key="1">
    <source>
        <dbReference type="SAM" id="Phobius"/>
    </source>
</evidence>